<protein>
    <submittedName>
        <fullName evidence="1">Uncharacterized protein</fullName>
    </submittedName>
</protein>
<name>A0A3P6RV52_CYLGO</name>
<evidence type="ECO:0000313" key="1">
    <source>
        <dbReference type="EMBL" id="VDK63427.1"/>
    </source>
</evidence>
<keyword evidence="2" id="KW-1185">Reference proteome</keyword>
<accession>A0A3P6RV52</accession>
<dbReference type="Proteomes" id="UP000271889">
    <property type="component" value="Unassembled WGS sequence"/>
</dbReference>
<evidence type="ECO:0000313" key="2">
    <source>
        <dbReference type="Proteomes" id="UP000271889"/>
    </source>
</evidence>
<reference evidence="1 2" key="1">
    <citation type="submission" date="2018-11" db="EMBL/GenBank/DDBJ databases">
        <authorList>
            <consortium name="Pathogen Informatics"/>
        </authorList>
    </citation>
    <scope>NUCLEOTIDE SEQUENCE [LARGE SCALE GENOMIC DNA]</scope>
</reference>
<organism evidence="1 2">
    <name type="scientific">Cylicostephanus goldi</name>
    <name type="common">Nematode worm</name>
    <dbReference type="NCBI Taxonomy" id="71465"/>
    <lineage>
        <taxon>Eukaryota</taxon>
        <taxon>Metazoa</taxon>
        <taxon>Ecdysozoa</taxon>
        <taxon>Nematoda</taxon>
        <taxon>Chromadorea</taxon>
        <taxon>Rhabditida</taxon>
        <taxon>Rhabditina</taxon>
        <taxon>Rhabditomorpha</taxon>
        <taxon>Strongyloidea</taxon>
        <taxon>Strongylidae</taxon>
        <taxon>Cylicostephanus</taxon>
    </lineage>
</organism>
<dbReference type="OrthoDB" id="5828491at2759"/>
<proteinExistence type="predicted"/>
<dbReference type="EMBL" id="UYRV01017614">
    <property type="protein sequence ID" value="VDK63427.1"/>
    <property type="molecule type" value="Genomic_DNA"/>
</dbReference>
<gene>
    <name evidence="1" type="ORF">CGOC_LOCUS5695</name>
</gene>
<sequence>MDSIPEDLTISMDPQAVSTRGRSSFSWISNSETDWAQSTLRSRIETFGKRLSHWFDTLDYDGDYMNLQFNIGMEC</sequence>
<dbReference type="AlphaFoldDB" id="A0A3P6RV52"/>